<gene>
    <name evidence="5" type="ORF">EDC56_1498</name>
</gene>
<evidence type="ECO:0000256" key="2">
    <source>
        <dbReference type="ARBA" id="ARBA00023315"/>
    </source>
</evidence>
<evidence type="ECO:0000259" key="4">
    <source>
        <dbReference type="PROSITE" id="PS51186"/>
    </source>
</evidence>
<proteinExistence type="inferred from homology"/>
<organism evidence="5 6">
    <name type="scientific">Sinobacterium caligoides</name>
    <dbReference type="NCBI Taxonomy" id="933926"/>
    <lineage>
        <taxon>Bacteria</taxon>
        <taxon>Pseudomonadati</taxon>
        <taxon>Pseudomonadota</taxon>
        <taxon>Gammaproteobacteria</taxon>
        <taxon>Cellvibrionales</taxon>
        <taxon>Spongiibacteraceae</taxon>
        <taxon>Sinobacterium</taxon>
    </lineage>
</organism>
<comment type="similarity">
    <text evidence="3">Belongs to the acetyltransferase family. RimJ subfamily.</text>
</comment>
<sequence length="176" mass="20023">MMFEVLSEEHTRQLYQFEVENKAWFESFIAPREASFYTIEGVSSHIQQSIVSFVSTQMLPLVLVSEGQIIARANLRAICRESKSAEVGYRVAKQHTGKGVASLCLAKLISEAELRFDQLRLSAKVLDNNPASRRVLEKHLFQLSTYTPNFMLFNEREIGCTLMERSCELAKANSKL</sequence>
<protein>
    <submittedName>
        <fullName evidence="5">Ribosomal-protein-alanine N-acetyltransferase</fullName>
    </submittedName>
</protein>
<dbReference type="GO" id="GO:0008999">
    <property type="term" value="F:protein-N-terminal-alanine acetyltransferase activity"/>
    <property type="evidence" value="ECO:0007669"/>
    <property type="project" value="TreeGrafter"/>
</dbReference>
<dbReference type="PROSITE" id="PS51186">
    <property type="entry name" value="GNAT"/>
    <property type="match status" value="1"/>
</dbReference>
<keyword evidence="6" id="KW-1185">Reference proteome</keyword>
<dbReference type="GO" id="GO:0005737">
    <property type="term" value="C:cytoplasm"/>
    <property type="evidence" value="ECO:0007669"/>
    <property type="project" value="TreeGrafter"/>
</dbReference>
<dbReference type="InterPro" id="IPR000182">
    <property type="entry name" value="GNAT_dom"/>
</dbReference>
<dbReference type="Proteomes" id="UP000275394">
    <property type="component" value="Unassembled WGS sequence"/>
</dbReference>
<evidence type="ECO:0000313" key="6">
    <source>
        <dbReference type="Proteomes" id="UP000275394"/>
    </source>
</evidence>
<dbReference type="Pfam" id="PF13302">
    <property type="entry name" value="Acetyltransf_3"/>
    <property type="match status" value="1"/>
</dbReference>
<dbReference type="InterPro" id="IPR051531">
    <property type="entry name" value="N-acetyltransferase"/>
</dbReference>
<dbReference type="PANTHER" id="PTHR43792">
    <property type="entry name" value="GNAT FAMILY, PUTATIVE (AFU_ORTHOLOGUE AFUA_3G00765)-RELATED-RELATED"/>
    <property type="match status" value="1"/>
</dbReference>
<evidence type="ECO:0000313" key="5">
    <source>
        <dbReference type="EMBL" id="ROS01074.1"/>
    </source>
</evidence>
<accession>A0A3N2DMP1</accession>
<name>A0A3N2DMP1_9GAMM</name>
<dbReference type="OrthoDB" id="9801656at2"/>
<dbReference type="PANTHER" id="PTHR43792:SF8">
    <property type="entry name" value="[RIBOSOMAL PROTEIN US5]-ALANINE N-ACETYLTRANSFERASE"/>
    <property type="match status" value="1"/>
</dbReference>
<comment type="caution">
    <text evidence="5">The sequence shown here is derived from an EMBL/GenBank/DDBJ whole genome shotgun (WGS) entry which is preliminary data.</text>
</comment>
<dbReference type="Gene3D" id="3.40.630.30">
    <property type="match status" value="1"/>
</dbReference>
<feature type="domain" description="N-acetyltransferase" evidence="4">
    <location>
        <begin position="1"/>
        <end position="168"/>
    </location>
</feature>
<keyword evidence="2" id="KW-0012">Acyltransferase</keyword>
<dbReference type="AlphaFoldDB" id="A0A3N2DMP1"/>
<dbReference type="RefSeq" id="WP_123711907.1">
    <property type="nucleotide sequence ID" value="NZ_RKHR01000004.1"/>
</dbReference>
<dbReference type="InterPro" id="IPR016181">
    <property type="entry name" value="Acyl_CoA_acyltransferase"/>
</dbReference>
<dbReference type="EMBL" id="RKHR01000004">
    <property type="protein sequence ID" value="ROS01074.1"/>
    <property type="molecule type" value="Genomic_DNA"/>
</dbReference>
<keyword evidence="1 5" id="KW-0808">Transferase</keyword>
<reference evidence="5 6" key="1">
    <citation type="submission" date="2018-11" db="EMBL/GenBank/DDBJ databases">
        <title>Genomic Encyclopedia of Type Strains, Phase IV (KMG-IV): sequencing the most valuable type-strain genomes for metagenomic binning, comparative biology and taxonomic classification.</title>
        <authorList>
            <person name="Goeker M."/>
        </authorList>
    </citation>
    <scope>NUCLEOTIDE SEQUENCE [LARGE SCALE GENOMIC DNA]</scope>
    <source>
        <strain evidence="5 6">DSM 100316</strain>
    </source>
</reference>
<dbReference type="SUPFAM" id="SSF55729">
    <property type="entry name" value="Acyl-CoA N-acyltransferases (Nat)"/>
    <property type="match status" value="1"/>
</dbReference>
<evidence type="ECO:0000256" key="3">
    <source>
        <dbReference type="ARBA" id="ARBA00038502"/>
    </source>
</evidence>
<evidence type="ECO:0000256" key="1">
    <source>
        <dbReference type="ARBA" id="ARBA00022679"/>
    </source>
</evidence>